<proteinExistence type="predicted"/>
<evidence type="ECO:0000256" key="1">
    <source>
        <dbReference type="SAM" id="MobiDB-lite"/>
    </source>
</evidence>
<evidence type="ECO:0000313" key="2">
    <source>
        <dbReference type="EMBL" id="GJJ68084.1"/>
    </source>
</evidence>
<feature type="region of interest" description="Disordered" evidence="1">
    <location>
        <begin position="637"/>
        <end position="667"/>
    </location>
</feature>
<accession>A0A9P3H0W4</accession>
<sequence>MPSGAISSLVFASGAVGTASALGQVFARPLQAKETVPCSPLNCPQLRDDPQHPSLHQQAQCPSHIFQQQCNVHKRFRLFRQKPRRCQIHTSPSVGPNYILPPTIIHPLVVRPDKILLEHYEEPAPSTNMESWRQTITTSESMSSRLSSYSTVSLSLSTGSYNQGSDSESYISNPFRSPRKKKIKEQKPQPRCLCYLNSPTTDAPGPFLSSSSGSRPGTLQPPLLSPSSWYPQKHQLKEASRLRRIWNDSTIFHWSKPSGLNRRWVQDPDQDQDQDRPPEDMREPPLQPTTAETSMEHTRQPSPADQMGVPMRLSMSGTDFSEGNQSFSDVDDDDDLRRTTEGSQRVSFQDYSHHHHHGSRHGTGGGSSSRAAKESMKAIARQQAVASLEGYKDYEAYQTGNQALRTNRQQQQQQQQHVQVHASEIVRPHAQAFIQTDDEDDRLRNSDDEGEDEDEDWDIQSDNGAPSSSPMYSAETQRPTSYSTVTLPLTATGGGSSSMSPKTYHKKQSSSALNSLRGRQRCMSLPAENLPPGFSKMSSAPSENWDEDFDIGSSDINVPSQVAESQVSLQMDIYNIKDFASQIEDLKNLRASLRLASSSLKARNPKKHQDLSELFQRDWEQAEVIIDLGEIAQTSTTMAATTATTPVSPTGSKSISGQRQQQPSHMSALAAGPLSLVSGKAHQAEALATKESRSRRPDLSTVTVPSAPSSPPNQEQQQLVHVQSAAPTAIPIRTTSLTAQSRTLSPSSSLTGTTLAGSMDEDGCITAVEEEETPRQQNKHRSLKIDIEAAVEGTAIGRFPNPLSPKTWRRKPETTTVPKENQSSSAGLSGRSASPVTPLPVGFQSPPRPTLPTKGFNGGYGTPEEMNASFRRYQKYRHRHSYNHEPTAAAPSNGARYARTSRHGNIDDGDDDDDDHEDDEDDDYQSYSRRQPSSSSTGGGLSPSVGVISPIPSDRHMQVLKDILMEGLGSDVARQYMFKHGEQDHVRFSVEVIPGLLGHLKGLQRRLGDQLLELQQLTVIV</sequence>
<dbReference type="Pfam" id="PF20162">
    <property type="entry name" value="Etd1"/>
    <property type="match status" value="1"/>
</dbReference>
<dbReference type="InterPro" id="IPR045342">
    <property type="entry name" value="Etd1"/>
</dbReference>
<feature type="compositionally biased region" description="Basic and acidic residues" evidence="1">
    <location>
        <begin position="688"/>
        <end position="698"/>
    </location>
</feature>
<feature type="region of interest" description="Disordered" evidence="1">
    <location>
        <begin position="681"/>
        <end position="717"/>
    </location>
</feature>
<feature type="region of interest" description="Disordered" evidence="1">
    <location>
        <begin position="738"/>
        <end position="758"/>
    </location>
</feature>
<feature type="compositionally biased region" description="Acidic residues" evidence="1">
    <location>
        <begin position="448"/>
        <end position="459"/>
    </location>
</feature>
<comment type="caution">
    <text evidence="2">The sequence shown here is derived from an EMBL/GenBank/DDBJ whole genome shotgun (WGS) entry which is preliminary data.</text>
</comment>
<feature type="compositionally biased region" description="Low complexity" evidence="1">
    <location>
        <begin position="925"/>
        <end position="950"/>
    </location>
</feature>
<dbReference type="AlphaFoldDB" id="A0A9P3H0W4"/>
<dbReference type="GO" id="GO:0005096">
    <property type="term" value="F:GTPase activator activity"/>
    <property type="evidence" value="ECO:0007669"/>
    <property type="project" value="InterPro"/>
</dbReference>
<keyword evidence="3" id="KW-1185">Reference proteome</keyword>
<organism evidence="2 3">
    <name type="scientific">Entomortierella parvispora</name>
    <dbReference type="NCBI Taxonomy" id="205924"/>
    <lineage>
        <taxon>Eukaryota</taxon>
        <taxon>Fungi</taxon>
        <taxon>Fungi incertae sedis</taxon>
        <taxon>Mucoromycota</taxon>
        <taxon>Mortierellomycotina</taxon>
        <taxon>Mortierellomycetes</taxon>
        <taxon>Mortierellales</taxon>
        <taxon>Mortierellaceae</taxon>
        <taxon>Entomortierella</taxon>
    </lineage>
</organism>
<feature type="compositionally biased region" description="Polar residues" evidence="1">
    <location>
        <begin position="460"/>
        <end position="489"/>
    </location>
</feature>
<feature type="compositionally biased region" description="Polar residues" evidence="1">
    <location>
        <begin position="315"/>
        <end position="328"/>
    </location>
</feature>
<dbReference type="EMBL" id="BQFW01000001">
    <property type="protein sequence ID" value="GJJ68084.1"/>
    <property type="molecule type" value="Genomic_DNA"/>
</dbReference>
<feature type="region of interest" description="Disordered" evidence="1">
    <location>
        <begin position="160"/>
        <end position="230"/>
    </location>
</feature>
<feature type="compositionally biased region" description="Polar residues" evidence="1">
    <location>
        <begin position="341"/>
        <end position="350"/>
    </location>
</feature>
<feature type="region of interest" description="Disordered" evidence="1">
    <location>
        <begin position="796"/>
        <end position="865"/>
    </location>
</feature>
<feature type="compositionally biased region" description="Polar residues" evidence="1">
    <location>
        <begin position="208"/>
        <end position="217"/>
    </location>
</feature>
<protein>
    <submittedName>
        <fullName evidence="2">Uncharacterized protein</fullName>
    </submittedName>
</protein>
<name>A0A9P3H0W4_9FUNG</name>
<feature type="compositionally biased region" description="Low complexity" evidence="1">
    <location>
        <begin position="823"/>
        <end position="834"/>
    </location>
</feature>
<gene>
    <name evidence="2" type="ORF">EMPS_00430</name>
</gene>
<feature type="region of interest" description="Disordered" evidence="1">
    <location>
        <begin position="431"/>
        <end position="514"/>
    </location>
</feature>
<feature type="compositionally biased region" description="Basic and acidic residues" evidence="1">
    <location>
        <begin position="273"/>
        <end position="283"/>
    </location>
</feature>
<feature type="compositionally biased region" description="Polar residues" evidence="1">
    <location>
        <begin position="161"/>
        <end position="175"/>
    </location>
</feature>
<dbReference type="OrthoDB" id="5400650at2759"/>
<evidence type="ECO:0000313" key="3">
    <source>
        <dbReference type="Proteomes" id="UP000827284"/>
    </source>
</evidence>
<dbReference type="Proteomes" id="UP000827284">
    <property type="component" value="Unassembled WGS sequence"/>
</dbReference>
<reference evidence="2" key="1">
    <citation type="submission" date="2021-11" db="EMBL/GenBank/DDBJ databases">
        <authorList>
            <person name="Herlambang A."/>
            <person name="Guo Y."/>
            <person name="Takashima Y."/>
            <person name="Nishizawa T."/>
        </authorList>
    </citation>
    <scope>NUCLEOTIDE SEQUENCE</scope>
    <source>
        <strain evidence="2">E1425</strain>
    </source>
</reference>
<reference evidence="2" key="2">
    <citation type="journal article" date="2022" name="Microbiol. Resour. Announc.">
        <title>Whole-Genome Sequence of Entomortierella parvispora E1425, a Mucoromycotan Fungus Associated with Burkholderiaceae-Related Endosymbiotic Bacteria.</title>
        <authorList>
            <person name="Herlambang A."/>
            <person name="Guo Y."/>
            <person name="Takashima Y."/>
            <person name="Narisawa K."/>
            <person name="Ohta H."/>
            <person name="Nishizawa T."/>
        </authorList>
    </citation>
    <scope>NUCLEOTIDE SEQUENCE</scope>
    <source>
        <strain evidence="2">E1425</strain>
    </source>
</reference>
<dbReference type="GO" id="GO:1902412">
    <property type="term" value="P:regulation of mitotic cytokinesis"/>
    <property type="evidence" value="ECO:0007669"/>
    <property type="project" value="InterPro"/>
</dbReference>
<feature type="compositionally biased region" description="Polar residues" evidence="1">
    <location>
        <begin position="646"/>
        <end position="665"/>
    </location>
</feature>
<feature type="region of interest" description="Disordered" evidence="1">
    <location>
        <begin position="259"/>
        <end position="383"/>
    </location>
</feature>
<feature type="region of interest" description="Disordered" evidence="1">
    <location>
        <begin position="882"/>
        <end position="950"/>
    </location>
</feature>
<feature type="compositionally biased region" description="Acidic residues" evidence="1">
    <location>
        <begin position="907"/>
        <end position="924"/>
    </location>
</feature>